<dbReference type="GO" id="GO:0005694">
    <property type="term" value="C:chromosome"/>
    <property type="evidence" value="ECO:0007669"/>
    <property type="project" value="UniProtKB-ARBA"/>
</dbReference>
<sequence length="977" mass="111246">MSKTLSDHGFPPLSSFRLIVPPLQLVSAALLEIVKQGAVMYFGLLEEFITSVLETAPELLTDTERVQLVIGLRAKAVLELCRNDAFSDQQAFQHHLSQINTFITNQDKETSNSEMKVSVTNFLRLVHTLMEDHCQRDIFYKNIFPTLFGPKYDSALQALMTKFLLNLHELLPVPNLEQTSLWFSLSPSILKECVDFMNQSKPLKTLIQHHKHHGHKVPKALSSSGDDCILSSLSYHLPNVDKDKGDVVVKTEPTFDSDDWQADNLLSSDSKQVEEDNVNVFYSEFVKNEEEYGQQCVSDVTEDQGASVEVTVPFFEENESSDGDHMDEKWFNHLGTCSRTSNEDGSLVCHVCTKDFDCQKLFDEHKRMCAGRIKGQEEMDPHGSSSSAFHTERLPIDKLNKSVPFDMSNIAPQELISSDSSQEQTSKRSSRVKQCSICREIFTSSTDLMKHMRSHTEQSPYLCCYCGEDFDSYKDCMTHQEDKCRASNQSSKDSSMSHENNMKQEINEVYSEISQSSTTAEAPPNSKAYKQPLTCPKCCQRFTYHKSFEKHQKICSEAVSRKIKKTNTINLNNNTRCDIISVDKAMESTSSAAVASSEISQSLTTEDASADSNAYKQPQTCPKCGQCFTYYKSFEKHQKTCLEAAPQTKEPTNTNYFIINGCDFFSVDNTTEINAEKSSQTMESQTATSSTADDAEGSQCKDGTFKCTMCEKDFSNIVLMQRHYSESHDFRGPYPCTLCKTTFSRLAELVHHQQNKQLFQCPVCKKGLRTPEEIKKHKKVHTPTPCKCETCGKCFKSHYPLMRHRRTHREQPPVVCTYCGKQFASKNYLKAHMVRHTGGYPCPECGKVFYQKTYLTYHLYKHKGQEPYLCETCGKGWPNAALLKVHMVKHREDRPFKCEDCGATYKRESHLMAHRRSKHLGLRPFVCEVCSKAFRLNNELKNHMKVHTGERPFSCPVCGKHFTQAYSLKKHREKPCM</sequence>
<dbReference type="STRING" id="56723.ENSLBEP00000022696"/>
<feature type="domain" description="C2H2-type" evidence="9">
    <location>
        <begin position="840"/>
        <end position="867"/>
    </location>
</feature>
<keyword evidence="3" id="KW-0677">Repeat</keyword>
<dbReference type="InterPro" id="IPR029400">
    <property type="entry name" value="TINF2_N"/>
</dbReference>
<dbReference type="InParanoid" id="A0A3Q3FQ91"/>
<evidence type="ECO:0000313" key="10">
    <source>
        <dbReference type="Ensembl" id="ENSLBEP00000022696.1"/>
    </source>
</evidence>
<reference evidence="10" key="2">
    <citation type="submission" date="2025-09" db="UniProtKB">
        <authorList>
            <consortium name="Ensembl"/>
        </authorList>
    </citation>
    <scope>IDENTIFICATION</scope>
</reference>
<feature type="domain" description="C2H2-type" evidence="9">
    <location>
        <begin position="868"/>
        <end position="895"/>
    </location>
</feature>
<dbReference type="GO" id="GO:0045893">
    <property type="term" value="P:positive regulation of DNA-templated transcription"/>
    <property type="evidence" value="ECO:0007669"/>
    <property type="project" value="UniProtKB-ARBA"/>
</dbReference>
<dbReference type="AlphaFoldDB" id="A0A3Q3FQ91"/>
<evidence type="ECO:0000259" key="9">
    <source>
        <dbReference type="PROSITE" id="PS50157"/>
    </source>
</evidence>
<dbReference type="InterPro" id="IPR013087">
    <property type="entry name" value="Znf_C2H2_type"/>
</dbReference>
<dbReference type="SMART" id="SM00355">
    <property type="entry name" value="ZnF_C2H2"/>
    <property type="match status" value="14"/>
</dbReference>
<dbReference type="FunFam" id="3.30.160.60:FF:000145">
    <property type="entry name" value="Zinc finger protein 574"/>
    <property type="match status" value="1"/>
</dbReference>
<dbReference type="Ensembl" id="ENSLBET00000023881.1">
    <property type="protein sequence ID" value="ENSLBEP00000022696.1"/>
    <property type="gene ID" value="ENSLBEG00000017407.1"/>
</dbReference>
<proteinExistence type="predicted"/>
<keyword evidence="2" id="KW-0479">Metal-binding</keyword>
<accession>A0A3Q3FQ91</accession>
<dbReference type="Proteomes" id="UP000261660">
    <property type="component" value="Unplaced"/>
</dbReference>
<dbReference type="PROSITE" id="PS00028">
    <property type="entry name" value="ZINC_FINGER_C2H2_1"/>
    <property type="match status" value="9"/>
</dbReference>
<feature type="domain" description="C2H2-type" evidence="9">
    <location>
        <begin position="925"/>
        <end position="952"/>
    </location>
</feature>
<evidence type="ECO:0000256" key="6">
    <source>
        <dbReference type="ARBA" id="ARBA00023242"/>
    </source>
</evidence>
<feature type="domain" description="C2H2-type" evidence="9">
    <location>
        <begin position="433"/>
        <end position="460"/>
    </location>
</feature>
<feature type="domain" description="C2H2-type" evidence="9">
    <location>
        <begin position="814"/>
        <end position="841"/>
    </location>
</feature>
<keyword evidence="11" id="KW-1185">Reference proteome</keyword>
<keyword evidence="5" id="KW-0862">Zinc</keyword>
<dbReference type="InterPro" id="IPR050888">
    <property type="entry name" value="ZnF_C2H2-type_TF"/>
</dbReference>
<dbReference type="OrthoDB" id="8922241at2759"/>
<evidence type="ECO:0000256" key="4">
    <source>
        <dbReference type="ARBA" id="ARBA00022771"/>
    </source>
</evidence>
<dbReference type="GO" id="GO:0005634">
    <property type="term" value="C:nucleus"/>
    <property type="evidence" value="ECO:0007669"/>
    <property type="project" value="UniProtKB-SubCell"/>
</dbReference>
<dbReference type="PANTHER" id="PTHR24406">
    <property type="entry name" value="TRANSCRIPTIONAL REPRESSOR CTCFL-RELATED"/>
    <property type="match status" value="1"/>
</dbReference>
<dbReference type="SUPFAM" id="SSF57667">
    <property type="entry name" value="beta-beta-alpha zinc fingers"/>
    <property type="match status" value="8"/>
</dbReference>
<comment type="subcellular location">
    <subcellularLocation>
        <location evidence="1">Nucleus</location>
    </subcellularLocation>
</comment>
<dbReference type="Pfam" id="PF14973">
    <property type="entry name" value="TINF2_N"/>
    <property type="match status" value="1"/>
</dbReference>
<dbReference type="GO" id="GO:0008270">
    <property type="term" value="F:zinc ion binding"/>
    <property type="evidence" value="ECO:0007669"/>
    <property type="project" value="UniProtKB-KW"/>
</dbReference>
<reference evidence="10" key="1">
    <citation type="submission" date="2025-08" db="UniProtKB">
        <authorList>
            <consortium name="Ensembl"/>
        </authorList>
    </citation>
    <scope>IDENTIFICATION</scope>
</reference>
<evidence type="ECO:0000256" key="5">
    <source>
        <dbReference type="ARBA" id="ARBA00022833"/>
    </source>
</evidence>
<protein>
    <submittedName>
        <fullName evidence="10">Zinc finger protein 665-like</fullName>
    </submittedName>
</protein>
<evidence type="ECO:0000256" key="1">
    <source>
        <dbReference type="ARBA" id="ARBA00004123"/>
    </source>
</evidence>
<dbReference type="Gene3D" id="3.30.160.60">
    <property type="entry name" value="Classic Zinc Finger"/>
    <property type="match status" value="9"/>
</dbReference>
<feature type="domain" description="C2H2-type" evidence="9">
    <location>
        <begin position="896"/>
        <end position="924"/>
    </location>
</feature>
<evidence type="ECO:0000313" key="11">
    <source>
        <dbReference type="Proteomes" id="UP000261660"/>
    </source>
</evidence>
<dbReference type="GeneTree" id="ENSGT01150000286939"/>
<evidence type="ECO:0000256" key="7">
    <source>
        <dbReference type="PROSITE-ProRule" id="PRU00042"/>
    </source>
</evidence>
<organism evidence="10 11">
    <name type="scientific">Labrus bergylta</name>
    <name type="common">ballan wrasse</name>
    <dbReference type="NCBI Taxonomy" id="56723"/>
    <lineage>
        <taxon>Eukaryota</taxon>
        <taxon>Metazoa</taxon>
        <taxon>Chordata</taxon>
        <taxon>Craniata</taxon>
        <taxon>Vertebrata</taxon>
        <taxon>Euteleostomi</taxon>
        <taxon>Actinopterygii</taxon>
        <taxon>Neopterygii</taxon>
        <taxon>Teleostei</taxon>
        <taxon>Neoteleostei</taxon>
        <taxon>Acanthomorphata</taxon>
        <taxon>Eupercaria</taxon>
        <taxon>Labriformes</taxon>
        <taxon>Labridae</taxon>
        <taxon>Labrus</taxon>
    </lineage>
</organism>
<dbReference type="FunFam" id="3.30.160.60:FF:001732">
    <property type="entry name" value="Zgc:162936"/>
    <property type="match status" value="1"/>
</dbReference>
<dbReference type="InterPro" id="IPR036236">
    <property type="entry name" value="Znf_C2H2_sf"/>
</dbReference>
<feature type="domain" description="C2H2-type" evidence="9">
    <location>
        <begin position="786"/>
        <end position="813"/>
    </location>
</feature>
<feature type="domain" description="C2H2-type" evidence="9">
    <location>
        <begin position="759"/>
        <end position="782"/>
    </location>
</feature>
<feature type="domain" description="C2H2-type" evidence="9">
    <location>
        <begin position="619"/>
        <end position="646"/>
    </location>
</feature>
<feature type="domain" description="C2H2-type" evidence="9">
    <location>
        <begin position="734"/>
        <end position="762"/>
    </location>
</feature>
<feature type="compositionally biased region" description="Polar residues" evidence="8">
    <location>
        <begin position="676"/>
        <end position="692"/>
    </location>
</feature>
<dbReference type="Pfam" id="PF00096">
    <property type="entry name" value="zf-C2H2"/>
    <property type="match status" value="8"/>
</dbReference>
<feature type="region of interest" description="Disordered" evidence="8">
    <location>
        <begin position="676"/>
        <end position="699"/>
    </location>
</feature>
<evidence type="ECO:0000256" key="2">
    <source>
        <dbReference type="ARBA" id="ARBA00022723"/>
    </source>
</evidence>
<dbReference type="CDD" id="cd11657">
    <property type="entry name" value="TIN2_N"/>
    <property type="match status" value="1"/>
</dbReference>
<feature type="domain" description="C2H2-type" evidence="9">
    <location>
        <begin position="953"/>
        <end position="977"/>
    </location>
</feature>
<keyword evidence="6" id="KW-0539">Nucleus</keyword>
<dbReference type="GO" id="GO:0043565">
    <property type="term" value="F:sequence-specific DNA binding"/>
    <property type="evidence" value="ECO:0007669"/>
    <property type="project" value="UniProtKB-ARBA"/>
</dbReference>
<dbReference type="PROSITE" id="PS50157">
    <property type="entry name" value="ZINC_FINGER_C2H2_2"/>
    <property type="match status" value="12"/>
</dbReference>
<name>A0A3Q3FQ91_9LABR</name>
<keyword evidence="4 7" id="KW-0863">Zinc-finger</keyword>
<evidence type="ECO:0000256" key="8">
    <source>
        <dbReference type="SAM" id="MobiDB-lite"/>
    </source>
</evidence>
<evidence type="ECO:0000256" key="3">
    <source>
        <dbReference type="ARBA" id="ARBA00022737"/>
    </source>
</evidence>
<feature type="domain" description="C2H2-type" evidence="9">
    <location>
        <begin position="705"/>
        <end position="733"/>
    </location>
</feature>